<accession>A0A8J6QP61</accession>
<dbReference type="EMBL" id="JACWUN010000015">
    <property type="protein sequence ID" value="MBD1401467.1"/>
    <property type="molecule type" value="Genomic_DNA"/>
</dbReference>
<keyword evidence="2" id="KW-1185">Reference proteome</keyword>
<dbReference type="InterPro" id="IPR011006">
    <property type="entry name" value="CheY-like_superfamily"/>
</dbReference>
<protein>
    <submittedName>
        <fullName evidence="1">Uncharacterized protein</fullName>
    </submittedName>
</protein>
<dbReference type="Proteomes" id="UP000632828">
    <property type="component" value="Unassembled WGS sequence"/>
</dbReference>
<evidence type="ECO:0000313" key="2">
    <source>
        <dbReference type="Proteomes" id="UP000632828"/>
    </source>
</evidence>
<evidence type="ECO:0000313" key="1">
    <source>
        <dbReference type="EMBL" id="MBD1401467.1"/>
    </source>
</evidence>
<name>A0A8J6QP61_9BACT</name>
<dbReference type="RefSeq" id="WP_191157098.1">
    <property type="nucleotide sequence ID" value="NZ_JACWUN010000015.1"/>
</dbReference>
<organism evidence="1 2">
    <name type="scientific">Pelovirga terrestris</name>
    <dbReference type="NCBI Taxonomy" id="2771352"/>
    <lineage>
        <taxon>Bacteria</taxon>
        <taxon>Pseudomonadati</taxon>
        <taxon>Thermodesulfobacteriota</taxon>
        <taxon>Desulfuromonadia</taxon>
        <taxon>Geobacterales</taxon>
        <taxon>Geobacteraceae</taxon>
        <taxon>Pelovirga</taxon>
    </lineage>
</organism>
<comment type="caution">
    <text evidence="1">The sequence shown here is derived from an EMBL/GenBank/DDBJ whole genome shotgun (WGS) entry which is preliminary data.</text>
</comment>
<proteinExistence type="predicted"/>
<dbReference type="AlphaFoldDB" id="A0A8J6QP61"/>
<reference evidence="1" key="1">
    <citation type="submission" date="2020-09" db="EMBL/GenBank/DDBJ databases">
        <title>Pelobacter alkaliphilus sp. nov., a novel anaerobic arsenate-reducing bacterium from terrestrial mud volcano.</title>
        <authorList>
            <person name="Khomyakova M.A."/>
            <person name="Merkel A.Y."/>
            <person name="Slobodkin A.I."/>
        </authorList>
    </citation>
    <scope>NUCLEOTIDE SEQUENCE</scope>
    <source>
        <strain evidence="1">M08fum</strain>
    </source>
</reference>
<gene>
    <name evidence="1" type="ORF">ICT70_12405</name>
</gene>
<sequence>MKSYILLYEPNIGYHSQLAFLLSVEDISGTYARSSDEALNWLEAIKLGVVSFDLVLIGSWCGTAAEYQLVQNALELQLPVVFLRRGTESSPQLAIQNPIVCDDDNLLSCLNDCLTLKQGETYDRRANDSC</sequence>
<dbReference type="SUPFAM" id="SSF52172">
    <property type="entry name" value="CheY-like"/>
    <property type="match status" value="1"/>
</dbReference>